<proteinExistence type="predicted"/>
<reference evidence="1" key="1">
    <citation type="journal article" date="2015" name="Nature">
        <title>Complex archaea that bridge the gap between prokaryotes and eukaryotes.</title>
        <authorList>
            <person name="Spang A."/>
            <person name="Saw J.H."/>
            <person name="Jorgensen S.L."/>
            <person name="Zaremba-Niedzwiedzka K."/>
            <person name="Martijn J."/>
            <person name="Lind A.E."/>
            <person name="van Eijk R."/>
            <person name="Schleper C."/>
            <person name="Guy L."/>
            <person name="Ettema T.J."/>
        </authorList>
    </citation>
    <scope>NUCLEOTIDE SEQUENCE</scope>
</reference>
<dbReference type="AlphaFoldDB" id="A0A0F8ZLQ4"/>
<evidence type="ECO:0000313" key="1">
    <source>
        <dbReference type="EMBL" id="KKK67339.1"/>
    </source>
</evidence>
<comment type="caution">
    <text evidence="1">The sequence shown here is derived from an EMBL/GenBank/DDBJ whole genome shotgun (WGS) entry which is preliminary data.</text>
</comment>
<name>A0A0F8ZLQ4_9ZZZZ</name>
<accession>A0A0F8ZLQ4</accession>
<dbReference type="EMBL" id="LAZR01059662">
    <property type="protein sequence ID" value="KKK67339.1"/>
    <property type="molecule type" value="Genomic_DNA"/>
</dbReference>
<protein>
    <submittedName>
        <fullName evidence="1">Uncharacterized protein</fullName>
    </submittedName>
</protein>
<organism evidence="1">
    <name type="scientific">marine sediment metagenome</name>
    <dbReference type="NCBI Taxonomy" id="412755"/>
    <lineage>
        <taxon>unclassified sequences</taxon>
        <taxon>metagenomes</taxon>
        <taxon>ecological metagenomes</taxon>
    </lineage>
</organism>
<gene>
    <name evidence="1" type="ORF">LCGC14_2955020</name>
</gene>
<sequence>MAEKFPHSFTVNGRGAFPLDMLRYDRAFPADGAAVDAISIALGDPDACNIRRVTLRTSDKRNVTPARWGSFGWPVIAA</sequence>